<evidence type="ECO:0000256" key="1">
    <source>
        <dbReference type="SAM" id="Phobius"/>
    </source>
</evidence>
<dbReference type="AlphaFoldDB" id="A0A099W4L7"/>
<keyword evidence="1" id="KW-1133">Transmembrane helix</keyword>
<dbReference type="Gene3D" id="3.30.565.10">
    <property type="entry name" value="Histidine kinase-like ATPase, C-terminal domain"/>
    <property type="match status" value="1"/>
</dbReference>
<dbReference type="STRING" id="1552123.EP57_13870"/>
<dbReference type="RefSeq" id="WP_036087503.1">
    <property type="nucleotide sequence ID" value="NZ_CBCSHQ010000003.1"/>
</dbReference>
<keyword evidence="3" id="KW-1185">Reference proteome</keyword>
<proteinExistence type="predicted"/>
<name>A0A099W4L7_9LIST</name>
<dbReference type="Proteomes" id="UP000029844">
    <property type="component" value="Unassembled WGS sequence"/>
</dbReference>
<keyword evidence="1" id="KW-0812">Transmembrane</keyword>
<dbReference type="InterPro" id="IPR036890">
    <property type="entry name" value="HATPase_C_sf"/>
</dbReference>
<dbReference type="eggNOG" id="COG3290">
    <property type="taxonomic scope" value="Bacteria"/>
</dbReference>
<evidence type="ECO:0000313" key="3">
    <source>
        <dbReference type="Proteomes" id="UP000029844"/>
    </source>
</evidence>
<feature type="transmembrane region" description="Helical" evidence="1">
    <location>
        <begin position="25"/>
        <end position="43"/>
    </location>
</feature>
<feature type="transmembrane region" description="Helical" evidence="1">
    <location>
        <begin position="55"/>
        <end position="80"/>
    </location>
</feature>
<evidence type="ECO:0008006" key="4">
    <source>
        <dbReference type="Google" id="ProtNLM"/>
    </source>
</evidence>
<comment type="caution">
    <text evidence="2">The sequence shown here is derived from an EMBL/GenBank/DDBJ whole genome shotgun (WGS) entry which is preliminary data.</text>
</comment>
<reference evidence="2 3" key="1">
    <citation type="submission" date="2014-05" db="EMBL/GenBank/DDBJ databases">
        <title>Novel Listeriaceae from food processing environments.</title>
        <authorList>
            <person name="den Bakker H.C."/>
        </authorList>
    </citation>
    <scope>NUCLEOTIDE SEQUENCE [LARGE SCALE GENOMIC DNA]</scope>
    <source>
        <strain evidence="2 3">FSL A5-0281</strain>
    </source>
</reference>
<gene>
    <name evidence="2" type="ORF">EP57_13870</name>
</gene>
<accession>A0A099W4L7</accession>
<dbReference type="EMBL" id="JNFA01000028">
    <property type="protein sequence ID" value="KGL39015.1"/>
    <property type="molecule type" value="Genomic_DNA"/>
</dbReference>
<protein>
    <recommendedName>
        <fullName evidence="4">Sensor histidine kinase NatK C-terminal domain-containing protein</fullName>
    </recommendedName>
</protein>
<keyword evidence="1" id="KW-0472">Membrane</keyword>
<sequence length="268" mass="29754">MRLILTVLILAYTIACLYLEAHVVLQVVSVVLCFGALALAMKIRTVKLSLAGITVIGLLLALIYDASLAGWALLFLFLVAQYQLGQLEQTNQQLTSKSDHLQTFVALLQKERHKNYAGHANDAAFQLAKNERPDIAAWLVTTDEQLKLANLTFKTDLHSAISDLPFQEDELRALLTAIMTNAKQAASQVENGWISLRLQLQSGLFLLEISNASNMPNQAVMDNLFARPKPTSGTAIIKHYITKAHGIIDYRFDQAQFKLLLKIPAIKK</sequence>
<dbReference type="GeneID" id="58718427"/>
<organism evidence="2 3">
    <name type="scientific">Listeria booriae</name>
    <dbReference type="NCBI Taxonomy" id="1552123"/>
    <lineage>
        <taxon>Bacteria</taxon>
        <taxon>Bacillati</taxon>
        <taxon>Bacillota</taxon>
        <taxon>Bacilli</taxon>
        <taxon>Bacillales</taxon>
        <taxon>Listeriaceae</taxon>
        <taxon>Listeria</taxon>
    </lineage>
</organism>
<evidence type="ECO:0000313" key="2">
    <source>
        <dbReference type="EMBL" id="KGL39015.1"/>
    </source>
</evidence>
<dbReference type="OrthoDB" id="9905076at2"/>